<dbReference type="InterPro" id="IPR017731">
    <property type="entry name" value="TssM1-like"/>
</dbReference>
<evidence type="ECO:0000313" key="7">
    <source>
        <dbReference type="Proteomes" id="UP000243463"/>
    </source>
</evidence>
<dbReference type="InterPro" id="IPR010623">
    <property type="entry name" value="IcmF_C"/>
</dbReference>
<keyword evidence="7" id="KW-1185">Reference proteome</keyword>
<dbReference type="RefSeq" id="WP_088824151.1">
    <property type="nucleotide sequence ID" value="NZ_FZLN01000004.1"/>
</dbReference>
<dbReference type="InterPro" id="IPR009612">
    <property type="entry name" value="IcmF-rel"/>
</dbReference>
<dbReference type="InterPro" id="IPR025743">
    <property type="entry name" value="TssM1_N"/>
</dbReference>
<evidence type="ECO:0000313" key="6">
    <source>
        <dbReference type="EMBL" id="SNQ29975.1"/>
    </source>
</evidence>
<dbReference type="InterPro" id="IPR053156">
    <property type="entry name" value="T6SS_TssM-like"/>
</dbReference>
<dbReference type="InterPro" id="IPR048677">
    <property type="entry name" value="TssM1_hel"/>
</dbReference>
<feature type="domain" description="Type VI secretion system component TssM1 helical" evidence="5">
    <location>
        <begin position="994"/>
        <end position="1087"/>
    </location>
</feature>
<feature type="domain" description="IcmF-related" evidence="3">
    <location>
        <begin position="499"/>
        <end position="842"/>
    </location>
</feature>
<dbReference type="Pfam" id="PF06744">
    <property type="entry name" value="IcmF_C"/>
    <property type="match status" value="1"/>
</dbReference>
<dbReference type="Pfam" id="PF14331">
    <property type="entry name" value="IcmF-related_N"/>
    <property type="match status" value="1"/>
</dbReference>
<dbReference type="Pfam" id="PF06761">
    <property type="entry name" value="IcmF-related"/>
    <property type="match status" value="1"/>
</dbReference>
<organism evidence="6 7">
    <name type="scientific">Acinetobacter apis</name>
    <dbReference type="NCBI Taxonomy" id="1229165"/>
    <lineage>
        <taxon>Bacteria</taxon>
        <taxon>Pseudomonadati</taxon>
        <taxon>Pseudomonadota</taxon>
        <taxon>Gammaproteobacteria</taxon>
        <taxon>Moraxellales</taxon>
        <taxon>Moraxellaceae</taxon>
        <taxon>Acinetobacter</taxon>
    </lineage>
</organism>
<evidence type="ECO:0000256" key="1">
    <source>
        <dbReference type="SAM" id="Phobius"/>
    </source>
</evidence>
<dbReference type="Proteomes" id="UP000243463">
    <property type="component" value="Unassembled WGS sequence"/>
</dbReference>
<dbReference type="PANTHER" id="PTHR36153">
    <property type="entry name" value="INNER MEMBRANE PROTEIN-RELATED"/>
    <property type="match status" value="1"/>
</dbReference>
<dbReference type="SUPFAM" id="SSF52540">
    <property type="entry name" value="P-loop containing nucleoside triphosphate hydrolases"/>
    <property type="match status" value="1"/>
</dbReference>
<evidence type="ECO:0000259" key="4">
    <source>
        <dbReference type="Pfam" id="PF14331"/>
    </source>
</evidence>
<dbReference type="PANTHER" id="PTHR36153:SF1">
    <property type="entry name" value="TYPE VI SECRETION SYSTEM COMPONENT TSSM1"/>
    <property type="match status" value="1"/>
</dbReference>
<feature type="transmembrane region" description="Helical" evidence="1">
    <location>
        <begin position="12"/>
        <end position="32"/>
    </location>
</feature>
<feature type="domain" description="Type VI secretion system component TssM1 N-terminal" evidence="4">
    <location>
        <begin position="191"/>
        <end position="449"/>
    </location>
</feature>
<feature type="transmembrane region" description="Helical" evidence="1">
    <location>
        <begin position="444"/>
        <end position="463"/>
    </location>
</feature>
<dbReference type="InterPro" id="IPR027417">
    <property type="entry name" value="P-loop_NTPase"/>
</dbReference>
<accession>A0A217EHJ1</accession>
<keyword evidence="1" id="KW-0472">Membrane</keyword>
<feature type="domain" description="Type VI secretion system IcmF C-terminal" evidence="2">
    <location>
        <begin position="1112"/>
        <end position="1206"/>
    </location>
</feature>
<name>A0A217EHJ1_9GAMM</name>
<dbReference type="Pfam" id="PF21070">
    <property type="entry name" value="IcmF_helical"/>
    <property type="match status" value="1"/>
</dbReference>
<dbReference type="AlphaFoldDB" id="A0A217EHJ1"/>
<protein>
    <submittedName>
        <fullName evidence="6">Type VI secretion system protein ImpL</fullName>
    </submittedName>
</protein>
<feature type="transmembrane region" description="Helical" evidence="1">
    <location>
        <begin position="38"/>
        <end position="59"/>
    </location>
</feature>
<dbReference type="OrthoDB" id="9758229at2"/>
<dbReference type="EMBL" id="FZLN01000004">
    <property type="protein sequence ID" value="SNQ29975.1"/>
    <property type="molecule type" value="Genomic_DNA"/>
</dbReference>
<evidence type="ECO:0000259" key="2">
    <source>
        <dbReference type="Pfam" id="PF06744"/>
    </source>
</evidence>
<evidence type="ECO:0000259" key="5">
    <source>
        <dbReference type="Pfam" id="PF21070"/>
    </source>
</evidence>
<sequence length="1265" mass="142922">MYIILGYLWQYITNPKAVFALSLFVSLIAFYNVIPNPWFFGLVALYIVGLIGYLIYWLFQRRKSVEQGEELADAIEQKTSEKHAKNKSKNKEELQLIQQQIKESIQLIRKSKLGDKKGNAALYELPWYMVIGNPAAGKSSAIYNSGLKFPFEETHQKVVSASLSGTRNCDWFFSTEGVLLDTAGRYSVYHEDHDEWLGFLSLLKKNRSKAPINGLIVVVNVAELASQSPEKSLQLAKNLRARIQDMTERLEIFSPVYLIFTKMDLIAGFTEFFECYDGQEFDQVWGATLPYDTDSSQNAVELFDEHYQTLYDGLKSVSTTHLSRRHAQNVSPSMMTFPLEFKTLKPVLKTFIGSLFEDNPYQFKPVFRGFYFTSALQEGHVESPMTEQIAQAFNLQKDSDSTAQYSNPTKNQGYFLKNLFSNVILKDKNLVRQHINLNKKRQRYVIFIVALLTAGLLLSTWIWSYRNNQQLMIDVQADLDKVVQMQTVKGGELSTQFDALLILQNRLQQLDGYQQDRPLKLSFGLYQGDKIREKLMAEYLKGIETIVLRPSQQNMAQYLQRLKNNEEALKANHVNVSAVAASATNRSNTQYTEPSDSNAQDGYNALKAYLMLGNAQYIESSHLSDQVTRFWRSWLDARRNDMPRGDMIQKAEQILSYAMTLTHEAHFPKLNSDPQLVDQTRQVLVSVIRGMPARDRVYNEIKMRASVRFPAMTVSQIVGEKHKAVVLGGYALPGIFTQKAWDEYISDAIDQAANKPTDSKDWVLNVNQSDDLSFSGSQDQIRKQLTELYKKEYIVEWKKFLTAIHYAKGEDFAAQAKIIDTLGEPQTSPIRTLIDRIAKETSWDNPIVQAELAAPQTGFVAWFKRKVLNQNSQDAAAKKAIQQVQGDIAQAFDVFYQLVRKRDDQQNKSLLDEYFANLSQVRSKFNEFKNAGDVGPSALTLVKQTINEQTTIFNVTQKTIDEKIIVGLDASNQHMMQQLLASPLTQSFSILLLPTNDEINKLWTMQVYQPFTQTLGTKYPFNASSTIQATSAEIAQVLGETGSVARFVTQTLDPFVIRRGYTLSSKTWKDLGLNLDPKFVAQFQSYTAPAQGVATGGLSQPTAPAAVNQSNFQFYPLQNQKLLSYTLEIDGQKMVYENGVQQWVNFIWPNASAIPGVKITAIDLNGEAHTIFEAPGEYGINRLIDLATRKQLNDGSFEMTWKDAKNPELAVKLNFRLISGNSASTVGAGRGYVGLSMVDHVVTNKDTRIVAAQAVPDAKPRGVQP</sequence>
<proteinExistence type="predicted"/>
<keyword evidence="1" id="KW-1133">Transmembrane helix</keyword>
<gene>
    <name evidence="6" type="ORF">SAMN05444584_1954</name>
</gene>
<keyword evidence="1" id="KW-0812">Transmembrane</keyword>
<evidence type="ECO:0000259" key="3">
    <source>
        <dbReference type="Pfam" id="PF06761"/>
    </source>
</evidence>
<dbReference type="NCBIfam" id="TIGR03348">
    <property type="entry name" value="VI_IcmF"/>
    <property type="match status" value="1"/>
</dbReference>
<reference evidence="7" key="1">
    <citation type="submission" date="2017-06" db="EMBL/GenBank/DDBJ databases">
        <authorList>
            <person name="Varghese N."/>
            <person name="Submissions S."/>
        </authorList>
    </citation>
    <scope>NUCLEOTIDE SEQUENCE [LARGE SCALE GENOMIC DNA]</scope>
    <source>
        <strain evidence="7">ANC 5114</strain>
    </source>
</reference>